<organism evidence="4 5">
    <name type="scientific">Gelidibacter salicanalis</name>
    <dbReference type="NCBI Taxonomy" id="291193"/>
    <lineage>
        <taxon>Bacteria</taxon>
        <taxon>Pseudomonadati</taxon>
        <taxon>Bacteroidota</taxon>
        <taxon>Flavobacteriia</taxon>
        <taxon>Flavobacteriales</taxon>
        <taxon>Flavobacteriaceae</taxon>
        <taxon>Gelidibacter</taxon>
    </lineage>
</organism>
<feature type="chain" id="PRO_5022765662" evidence="2">
    <location>
        <begin position="23"/>
        <end position="518"/>
    </location>
</feature>
<evidence type="ECO:0000259" key="3">
    <source>
        <dbReference type="Pfam" id="PF02638"/>
    </source>
</evidence>
<evidence type="ECO:0000313" key="5">
    <source>
        <dbReference type="Proteomes" id="UP000321734"/>
    </source>
</evidence>
<dbReference type="PANTHER" id="PTHR43405">
    <property type="entry name" value="GLYCOSYL HYDROLASE DIGH"/>
    <property type="match status" value="1"/>
</dbReference>
<feature type="signal peptide" evidence="2">
    <location>
        <begin position="1"/>
        <end position="22"/>
    </location>
</feature>
<dbReference type="PANTHER" id="PTHR43405:SF1">
    <property type="entry name" value="GLYCOSYL HYDROLASE DIGH"/>
    <property type="match status" value="1"/>
</dbReference>
<dbReference type="SUPFAM" id="SSF51445">
    <property type="entry name" value="(Trans)glycosidases"/>
    <property type="match status" value="1"/>
</dbReference>
<dbReference type="Proteomes" id="UP000321734">
    <property type="component" value="Unassembled WGS sequence"/>
</dbReference>
<dbReference type="Gene3D" id="3.20.20.80">
    <property type="entry name" value="Glycosidases"/>
    <property type="match status" value="1"/>
</dbReference>
<dbReference type="AlphaFoldDB" id="A0A5C7AQ59"/>
<dbReference type="InterPro" id="IPR017853">
    <property type="entry name" value="GH"/>
</dbReference>
<reference evidence="4 5" key="1">
    <citation type="submission" date="2019-08" db="EMBL/GenBank/DDBJ databases">
        <title>Genome sequence of Gelidibacter salicanalis IC162T.</title>
        <authorList>
            <person name="Bowman J.P."/>
        </authorList>
    </citation>
    <scope>NUCLEOTIDE SEQUENCE [LARGE SCALE GENOMIC DNA]</scope>
    <source>
        <strain evidence="4 5">IC162</strain>
    </source>
</reference>
<gene>
    <name evidence="4" type="ORF">ES711_02180</name>
</gene>
<feature type="domain" description="Glycosyl hydrolase-like 10" evidence="3">
    <location>
        <begin position="46"/>
        <end position="353"/>
    </location>
</feature>
<dbReference type="InterPro" id="IPR003790">
    <property type="entry name" value="GHL10"/>
</dbReference>
<comment type="caution">
    <text evidence="4">The sequence shown here is derived from an EMBL/GenBank/DDBJ whole genome shotgun (WGS) entry which is preliminary data.</text>
</comment>
<dbReference type="OrthoDB" id="9773203at2"/>
<sequence>MSIIKTSTWVALFSFVMLSACKAPQSLTAPRHTAVKQQNTPEVMREFRAAWIATVANINWPSQPGLTTQEQQDEAIVLLDLLKDHNYNAVIFQARPQADAMYESSLEPWSYFLTGEIGKAPEPYYDPLNFWITAAHDRGLELHVWLNPYRAHHFDGGEVTENSLAQKHPEFIVPLKNGMWWMDPSKKATQDHSTAVVMDLVKRYDIDGIHFDDYFYPYASYNDGKDFPDVESYQAYMQSGGTLEKADWRRAAVNSFVERVYTEIKAEKPSVKFGISPFGIWRPGHPASIAGMDQYNELYADAKLWLNRGWIDYFTPQLYWKINQSAQSFPVLLGWWESENTLNRHLWPGMSLYSGGGATGIDEVINQIMITRGMVPESKGTVHWSIKPLQTHPELAQALLDGPYKQQALVPASPWLDRTVPTSPKVITTKTGEDLKIAWTRVTSNEVFNWVVFYKYGQRWNYKILNRAQLHTELPLFADPVEKKNPLTAVSVVAVSRTGNQSAFEEIVIPWFGENHKN</sequence>
<evidence type="ECO:0000313" key="4">
    <source>
        <dbReference type="EMBL" id="TXE10738.1"/>
    </source>
</evidence>
<keyword evidence="5" id="KW-1185">Reference proteome</keyword>
<name>A0A5C7AQ59_9FLAO</name>
<evidence type="ECO:0000256" key="2">
    <source>
        <dbReference type="SAM" id="SignalP"/>
    </source>
</evidence>
<evidence type="ECO:0000256" key="1">
    <source>
        <dbReference type="ARBA" id="ARBA00022729"/>
    </source>
</evidence>
<dbReference type="InterPro" id="IPR052177">
    <property type="entry name" value="Divisome_Glycosyl_Hydrolase"/>
</dbReference>
<dbReference type="Pfam" id="PF02638">
    <property type="entry name" value="GHL10"/>
    <property type="match status" value="1"/>
</dbReference>
<accession>A0A5C7AQ59</accession>
<keyword evidence="1 2" id="KW-0732">Signal</keyword>
<keyword evidence="4" id="KW-0378">Hydrolase</keyword>
<dbReference type="RefSeq" id="WP_146889298.1">
    <property type="nucleotide sequence ID" value="NZ_VORX01000001.1"/>
</dbReference>
<protein>
    <submittedName>
        <fullName evidence="4">Family 10 glycosylhydrolase</fullName>
    </submittedName>
</protein>
<dbReference type="GO" id="GO:0016787">
    <property type="term" value="F:hydrolase activity"/>
    <property type="evidence" value="ECO:0007669"/>
    <property type="project" value="UniProtKB-KW"/>
</dbReference>
<dbReference type="EMBL" id="VORX01000001">
    <property type="protein sequence ID" value="TXE10738.1"/>
    <property type="molecule type" value="Genomic_DNA"/>
</dbReference>
<dbReference type="PROSITE" id="PS51257">
    <property type="entry name" value="PROKAR_LIPOPROTEIN"/>
    <property type="match status" value="1"/>
</dbReference>
<proteinExistence type="predicted"/>